<feature type="signal peptide" evidence="1">
    <location>
        <begin position="1"/>
        <end position="34"/>
    </location>
</feature>
<sequence length="102" mass="11873">MTKNYLLSKKVKLSLTSLIVLGAVAVVIPQPAQAAHVVNVTNTRVRQYWNTTNNNNSFIQEWYSYRGLRVTNGYQFTGYSELKPYYHGLVVDRGVYYNYRTW</sequence>
<evidence type="ECO:0000313" key="3">
    <source>
        <dbReference type="Proteomes" id="UP001250218"/>
    </source>
</evidence>
<evidence type="ECO:0000313" key="2">
    <source>
        <dbReference type="EMBL" id="MDT2946995.1"/>
    </source>
</evidence>
<keyword evidence="1" id="KW-0732">Signal</keyword>
<gene>
    <name evidence="2" type="ORF">P7I04_13280</name>
</gene>
<evidence type="ECO:0000256" key="1">
    <source>
        <dbReference type="SAM" id="SignalP"/>
    </source>
</evidence>
<feature type="chain" id="PRO_5042903914" description="Lactococcin 972 family bacteriocin" evidence="1">
    <location>
        <begin position="35"/>
        <end position="102"/>
    </location>
</feature>
<dbReference type="AlphaFoldDB" id="A0AAP5UEY8"/>
<comment type="caution">
    <text evidence="2">The sequence shown here is derived from an EMBL/GenBank/DDBJ whole genome shotgun (WGS) entry which is preliminary data.</text>
</comment>
<evidence type="ECO:0008006" key="4">
    <source>
        <dbReference type="Google" id="ProtNLM"/>
    </source>
</evidence>
<dbReference type="Proteomes" id="UP001250218">
    <property type="component" value="Unassembled WGS sequence"/>
</dbReference>
<accession>A0AAP5UEY8</accession>
<protein>
    <recommendedName>
        <fullName evidence="4">Lactococcin 972 family bacteriocin</fullName>
    </recommendedName>
</protein>
<name>A0AAP5UEY8_9LACT</name>
<proteinExistence type="predicted"/>
<organism evidence="2 3">
    <name type="scientific">Lactococcus lactis</name>
    <dbReference type="NCBI Taxonomy" id="1358"/>
    <lineage>
        <taxon>Bacteria</taxon>
        <taxon>Bacillati</taxon>
        <taxon>Bacillota</taxon>
        <taxon>Bacilli</taxon>
        <taxon>Lactobacillales</taxon>
        <taxon>Streptococcaceae</taxon>
        <taxon>Lactococcus</taxon>
    </lineage>
</organism>
<dbReference type="RefSeq" id="WP_311803444.1">
    <property type="nucleotide sequence ID" value="NZ_JARQCI010000009.1"/>
</dbReference>
<dbReference type="EMBL" id="JARQDL010000016">
    <property type="protein sequence ID" value="MDT2946995.1"/>
    <property type="molecule type" value="Genomic_DNA"/>
</dbReference>
<reference evidence="2" key="1">
    <citation type="submission" date="2023-03" db="EMBL/GenBank/DDBJ databases">
        <authorList>
            <person name="Shen W."/>
            <person name="Cai J."/>
        </authorList>
    </citation>
    <scope>NUCLEOTIDE SEQUENCE</scope>
    <source>
        <strain evidence="2">Y37</strain>
    </source>
</reference>